<evidence type="ECO:0000259" key="6">
    <source>
        <dbReference type="Pfam" id="PF03738"/>
    </source>
</evidence>
<name>A0A9X3EQK4_9GAMM</name>
<gene>
    <name evidence="7" type="ORF">OUO13_17935</name>
</gene>
<dbReference type="InterPro" id="IPR005494">
    <property type="entry name" value="GSPS_pre-ATP-grasp-like_dom"/>
</dbReference>
<keyword evidence="4" id="KW-0067">ATP-binding</keyword>
<keyword evidence="8" id="KW-1185">Reference proteome</keyword>
<accession>A0A9X3EQK4</accession>
<dbReference type="InterPro" id="IPR016185">
    <property type="entry name" value="PreATP-grasp_dom_sf"/>
</dbReference>
<evidence type="ECO:0000256" key="2">
    <source>
        <dbReference type="ARBA" id="ARBA00022723"/>
    </source>
</evidence>
<evidence type="ECO:0000256" key="5">
    <source>
        <dbReference type="ARBA" id="ARBA00022842"/>
    </source>
</evidence>
<keyword evidence="5" id="KW-0460">Magnesium</keyword>
<dbReference type="SUPFAM" id="SSF52440">
    <property type="entry name" value="PreATP-grasp domain"/>
    <property type="match status" value="1"/>
</dbReference>
<evidence type="ECO:0000313" key="8">
    <source>
        <dbReference type="Proteomes" id="UP001150830"/>
    </source>
</evidence>
<reference evidence="7" key="1">
    <citation type="submission" date="2022-11" db="EMBL/GenBank/DDBJ databases">
        <title>Parathalassolutuus dongxingensis gen. nov., sp. nov., a novel member of family Oceanospirillaceae isolated from a coastal shrimp pond in Guangxi, China.</title>
        <authorList>
            <person name="Chen H."/>
        </authorList>
    </citation>
    <scope>NUCLEOTIDE SEQUENCE</scope>
    <source>
        <strain evidence="7">G-43</strain>
    </source>
</reference>
<dbReference type="RefSeq" id="WP_283175268.1">
    <property type="nucleotide sequence ID" value="NZ_JAPNOA010000058.1"/>
</dbReference>
<evidence type="ECO:0000256" key="1">
    <source>
        <dbReference type="ARBA" id="ARBA00022598"/>
    </source>
</evidence>
<evidence type="ECO:0000256" key="4">
    <source>
        <dbReference type="ARBA" id="ARBA00022840"/>
    </source>
</evidence>
<dbReference type="Proteomes" id="UP001150830">
    <property type="component" value="Unassembled WGS sequence"/>
</dbReference>
<dbReference type="GO" id="GO:0005524">
    <property type="term" value="F:ATP binding"/>
    <property type="evidence" value="ECO:0007669"/>
    <property type="project" value="UniProtKB-KW"/>
</dbReference>
<organism evidence="7 8">
    <name type="scientific">Parathalassolituus penaei</name>
    <dbReference type="NCBI Taxonomy" id="2997323"/>
    <lineage>
        <taxon>Bacteria</taxon>
        <taxon>Pseudomonadati</taxon>
        <taxon>Pseudomonadota</taxon>
        <taxon>Gammaproteobacteria</taxon>
        <taxon>Oceanospirillales</taxon>
        <taxon>Oceanospirillaceae</taxon>
        <taxon>Parathalassolituus</taxon>
    </lineage>
</organism>
<evidence type="ECO:0000256" key="3">
    <source>
        <dbReference type="ARBA" id="ARBA00022741"/>
    </source>
</evidence>
<evidence type="ECO:0000313" key="7">
    <source>
        <dbReference type="EMBL" id="MCY0967063.1"/>
    </source>
</evidence>
<dbReference type="GO" id="GO:0016874">
    <property type="term" value="F:ligase activity"/>
    <property type="evidence" value="ECO:0007669"/>
    <property type="project" value="UniProtKB-KW"/>
</dbReference>
<keyword evidence="1" id="KW-0436">Ligase</keyword>
<dbReference type="EMBL" id="JAPNOA010000058">
    <property type="protein sequence ID" value="MCY0967063.1"/>
    <property type="molecule type" value="Genomic_DNA"/>
</dbReference>
<protein>
    <submittedName>
        <fullName evidence="7">Glutathionylspermidine synthase family protein</fullName>
    </submittedName>
</protein>
<keyword evidence="3" id="KW-0547">Nucleotide-binding</keyword>
<proteinExistence type="predicted"/>
<keyword evidence="2" id="KW-0479">Metal-binding</keyword>
<dbReference type="Gene3D" id="3.30.1490.330">
    <property type="match status" value="1"/>
</dbReference>
<dbReference type="SUPFAM" id="SSF56059">
    <property type="entry name" value="Glutathione synthetase ATP-binding domain-like"/>
    <property type="match status" value="1"/>
</dbReference>
<sequence length="389" mass="45140">MLRIPMPERPDWRAIADEYGFQFHTIGGEPYWDESAAYRFSLRQIEEDIEAPTEELHQMCLEVVNRVCADDELMQRFAIPEHSRDFIRRSWQAREPSLYSRLDLAYNGQGQAKLYENNADTPTSLYETGFWQWLWLEQQVDAGRLPRQADQFNSLQEKLINRFAELKLLKPQQHLHVSCCQDSIEDLGTVQYLQDCAAEAGISSELVYIDHIGLDARNQFVDQHNQPIHWIFKLYPWEYLLREEYGQLLPHNPTHWLEPPWKAILSNKALLPMLWRLFPNHPNLLPAFFGDELHLARNCDALVQKPLFSREGANIRLFSGNEDIMSSDGPYGEEGVIYQQAHLLPNFGGNYALIGSWLVDNQAAGIAIREDATAITRDTSRFLPHYILD</sequence>
<comment type="caution">
    <text evidence="7">The sequence shown here is derived from an EMBL/GenBank/DDBJ whole genome shotgun (WGS) entry which is preliminary data.</text>
</comment>
<dbReference type="AlphaFoldDB" id="A0A9X3EQK4"/>
<dbReference type="GO" id="GO:0046872">
    <property type="term" value="F:metal ion binding"/>
    <property type="evidence" value="ECO:0007669"/>
    <property type="project" value="UniProtKB-KW"/>
</dbReference>
<dbReference type="Pfam" id="PF03738">
    <property type="entry name" value="GSP_synth"/>
    <property type="match status" value="1"/>
</dbReference>
<feature type="domain" description="Glutathionylspermidine synthase pre-ATP-grasp-like" evidence="6">
    <location>
        <begin position="12"/>
        <end position="387"/>
    </location>
</feature>